<feature type="region of interest" description="Disordered" evidence="1">
    <location>
        <begin position="98"/>
        <end position="246"/>
    </location>
</feature>
<dbReference type="Gene3D" id="1.10.260.40">
    <property type="entry name" value="lambda repressor-like DNA-binding domains"/>
    <property type="match status" value="1"/>
</dbReference>
<organism evidence="4 5">
    <name type="scientific">Collinsella tanakaei</name>
    <dbReference type="NCBI Taxonomy" id="626935"/>
    <lineage>
        <taxon>Bacteria</taxon>
        <taxon>Bacillati</taxon>
        <taxon>Actinomycetota</taxon>
        <taxon>Coriobacteriia</taxon>
        <taxon>Coriobacteriales</taxon>
        <taxon>Coriobacteriaceae</taxon>
        <taxon>Collinsella</taxon>
    </lineage>
</organism>
<comment type="caution">
    <text evidence="4">The sequence shown here is derived from an EMBL/GenBank/DDBJ whole genome shotgun (WGS) entry which is preliminary data.</text>
</comment>
<feature type="compositionally biased region" description="Low complexity" evidence="1">
    <location>
        <begin position="279"/>
        <end position="299"/>
    </location>
</feature>
<dbReference type="Pfam" id="PF13464">
    <property type="entry name" value="RodZ_C"/>
    <property type="match status" value="1"/>
</dbReference>
<evidence type="ECO:0000256" key="2">
    <source>
        <dbReference type="SAM" id="Phobius"/>
    </source>
</evidence>
<dbReference type="Pfam" id="PF13413">
    <property type="entry name" value="HTH_25"/>
    <property type="match status" value="1"/>
</dbReference>
<dbReference type="RefSeq" id="WP_117680110.1">
    <property type="nucleotide sequence ID" value="NZ_QSRJ01000011.1"/>
</dbReference>
<gene>
    <name evidence="4" type="ORF">DXC81_09135</name>
</gene>
<feature type="compositionally biased region" description="Polar residues" evidence="1">
    <location>
        <begin position="212"/>
        <end position="229"/>
    </location>
</feature>
<dbReference type="SUPFAM" id="SSF47413">
    <property type="entry name" value="lambda repressor-like DNA-binding domains"/>
    <property type="match status" value="1"/>
</dbReference>
<dbReference type="EMBL" id="QSRJ01000011">
    <property type="protein sequence ID" value="RGL08263.1"/>
    <property type="molecule type" value="Genomic_DNA"/>
</dbReference>
<feature type="compositionally biased region" description="Acidic residues" evidence="1">
    <location>
        <begin position="303"/>
        <end position="315"/>
    </location>
</feature>
<dbReference type="PANTHER" id="PTHR34475:SF1">
    <property type="entry name" value="CYTOSKELETON PROTEIN RODZ"/>
    <property type="match status" value="1"/>
</dbReference>
<feature type="compositionally biased region" description="Low complexity" evidence="1">
    <location>
        <begin position="422"/>
        <end position="466"/>
    </location>
</feature>
<dbReference type="InterPro" id="IPR050400">
    <property type="entry name" value="Bact_Cytoskel_RodZ"/>
</dbReference>
<feature type="compositionally biased region" description="Low complexity" evidence="1">
    <location>
        <begin position="316"/>
        <end position="338"/>
    </location>
</feature>
<dbReference type="AlphaFoldDB" id="A0A3E4QPM4"/>
<evidence type="ECO:0000313" key="4">
    <source>
        <dbReference type="EMBL" id="RGL08263.1"/>
    </source>
</evidence>
<reference evidence="4 5" key="1">
    <citation type="submission" date="2018-08" db="EMBL/GenBank/DDBJ databases">
        <title>A genome reference for cultivated species of the human gut microbiota.</title>
        <authorList>
            <person name="Zou Y."/>
            <person name="Xue W."/>
            <person name="Luo G."/>
        </authorList>
    </citation>
    <scope>NUCLEOTIDE SEQUENCE [LARGE SCALE GENOMIC DNA]</scope>
    <source>
        <strain evidence="4 5">TF08-14</strain>
    </source>
</reference>
<protein>
    <submittedName>
        <fullName evidence="4">Helix-turn-helix domain-containing protein</fullName>
    </submittedName>
</protein>
<proteinExistence type="predicted"/>
<dbReference type="InterPro" id="IPR025194">
    <property type="entry name" value="RodZ-like_C"/>
</dbReference>
<dbReference type="InterPro" id="IPR001387">
    <property type="entry name" value="Cro/C1-type_HTH"/>
</dbReference>
<dbReference type="GO" id="GO:0003677">
    <property type="term" value="F:DNA binding"/>
    <property type="evidence" value="ECO:0007669"/>
    <property type="project" value="InterPro"/>
</dbReference>
<keyword evidence="2" id="KW-0472">Membrane</keyword>
<dbReference type="CDD" id="cd00093">
    <property type="entry name" value="HTH_XRE"/>
    <property type="match status" value="1"/>
</dbReference>
<accession>A0A3E4QPM4</accession>
<dbReference type="PANTHER" id="PTHR34475">
    <property type="match status" value="1"/>
</dbReference>
<feature type="compositionally biased region" description="Low complexity" evidence="1">
    <location>
        <begin position="230"/>
        <end position="242"/>
    </location>
</feature>
<dbReference type="InterPro" id="IPR010982">
    <property type="entry name" value="Lambda_DNA-bd_dom_sf"/>
</dbReference>
<feature type="region of interest" description="Disordered" evidence="1">
    <location>
        <begin position="415"/>
        <end position="466"/>
    </location>
</feature>
<feature type="transmembrane region" description="Helical" evidence="2">
    <location>
        <begin position="252"/>
        <end position="272"/>
    </location>
</feature>
<sequence>MSARFGEMLLTRRRERGMSIQQVSNAIKIRPQIIEYFETGNFASMPPRGYAQGMISSYARFLGLNPRTVVDAYFDELHTYERVNNTGAGRFQDSVAEASPHNVNPEGRFLMVNGPVPNSRYGQRPPQAGYVSESVSPHEPMSTSTLRYGQANRGGRQRALPQGGGYGPSGQSRYGQGPRPARGDQYPSRSGRSTDSRYRGSAPSAGRPRPQGSMQNGYRSASGRPGQQNPGRYQQSRGRSSQPPSPFSDNRVLMLLGAAVIIILLLLLLLFFKGCAPSSDASAQGSTQTSQSQSSTSSSNKDDDLDDDSADDGTDDAATTSSQDGSSTAASNTTSQQNEPTETKVKISIAKGKTSWLEIKLDGKSVYGDTVVGPFEQEYTVTQSMEITVDKPADVTITKNGEKVRYDSKSAGVARVTITAPQTDSTQDGTDADSTAQDADGTQDATQAATDQNTATGQQTTQSNGD</sequence>
<evidence type="ECO:0000256" key="1">
    <source>
        <dbReference type="SAM" id="MobiDB-lite"/>
    </source>
</evidence>
<dbReference type="Proteomes" id="UP000260943">
    <property type="component" value="Unassembled WGS sequence"/>
</dbReference>
<evidence type="ECO:0000313" key="5">
    <source>
        <dbReference type="Proteomes" id="UP000260943"/>
    </source>
</evidence>
<feature type="compositionally biased region" description="Low complexity" evidence="1">
    <location>
        <begin position="169"/>
        <end position="178"/>
    </location>
</feature>
<feature type="region of interest" description="Disordered" evidence="1">
    <location>
        <begin position="279"/>
        <end position="346"/>
    </location>
</feature>
<feature type="domain" description="Cytoskeleton protein RodZ-like C-terminal" evidence="3">
    <location>
        <begin position="354"/>
        <end position="417"/>
    </location>
</feature>
<keyword evidence="2" id="KW-0812">Transmembrane</keyword>
<name>A0A3E4QPM4_9ACTN</name>
<evidence type="ECO:0000259" key="3">
    <source>
        <dbReference type="Pfam" id="PF13464"/>
    </source>
</evidence>
<keyword evidence="2" id="KW-1133">Transmembrane helix</keyword>